<name>A0A0B7G0Z3_THACB</name>
<proteinExistence type="predicted"/>
<dbReference type="OrthoDB" id="162969at2759"/>
<evidence type="ECO:0000259" key="1">
    <source>
        <dbReference type="Pfam" id="PF03184"/>
    </source>
</evidence>
<protein>
    <recommendedName>
        <fullName evidence="1">DDE-1 domain-containing protein</fullName>
    </recommendedName>
</protein>
<accession>A0A0B7G0Z3</accession>
<evidence type="ECO:0000313" key="2">
    <source>
        <dbReference type="EMBL" id="CEL63610.1"/>
    </source>
</evidence>
<sequence>MDAGIISAFKAQYRRRLARLAIRRDDAGFFNAYKVDQREAMELATAAWNSVTQETIANCWRHTGITPEQLVATAAPSIDASAGEPRSTESLAAELNLMPEYTHQAVYDMLAELEVDLPTEEDLSIQQVLQQIKF</sequence>
<keyword evidence="3" id="KW-1185">Reference proteome</keyword>
<organism evidence="2 3">
    <name type="scientific">Thanatephorus cucumeris (strain AG1-IB / isolate 7/3/14)</name>
    <name type="common">Lettuce bottom rot fungus</name>
    <name type="synonym">Rhizoctonia solani</name>
    <dbReference type="NCBI Taxonomy" id="1108050"/>
    <lineage>
        <taxon>Eukaryota</taxon>
        <taxon>Fungi</taxon>
        <taxon>Dikarya</taxon>
        <taxon>Basidiomycota</taxon>
        <taxon>Agaricomycotina</taxon>
        <taxon>Agaricomycetes</taxon>
        <taxon>Cantharellales</taxon>
        <taxon>Ceratobasidiaceae</taxon>
        <taxon>Rhizoctonia</taxon>
        <taxon>Rhizoctonia solani AG-1</taxon>
    </lineage>
</organism>
<gene>
    <name evidence="2" type="ORF">RSOLAG1IB_10893</name>
</gene>
<dbReference type="GO" id="GO:0003676">
    <property type="term" value="F:nucleic acid binding"/>
    <property type="evidence" value="ECO:0007669"/>
    <property type="project" value="InterPro"/>
</dbReference>
<dbReference type="Pfam" id="PF03184">
    <property type="entry name" value="DDE_1"/>
    <property type="match status" value="1"/>
</dbReference>
<dbReference type="Proteomes" id="UP000059188">
    <property type="component" value="Unassembled WGS sequence"/>
</dbReference>
<dbReference type="InterPro" id="IPR004875">
    <property type="entry name" value="DDE_SF_endonuclease_dom"/>
</dbReference>
<reference evidence="2 3" key="1">
    <citation type="submission" date="2014-11" db="EMBL/GenBank/DDBJ databases">
        <authorList>
            <person name="Wibberg Daniel"/>
        </authorList>
    </citation>
    <scope>NUCLEOTIDE SEQUENCE [LARGE SCALE GENOMIC DNA]</scope>
    <source>
        <strain evidence="2">Rhizoctonia solani AG1-IB 7/3/14</strain>
    </source>
</reference>
<dbReference type="EMBL" id="LN679187">
    <property type="protein sequence ID" value="CEL63610.1"/>
    <property type="molecule type" value="Genomic_DNA"/>
</dbReference>
<feature type="domain" description="DDE-1" evidence="1">
    <location>
        <begin position="1"/>
        <end position="60"/>
    </location>
</feature>
<evidence type="ECO:0000313" key="3">
    <source>
        <dbReference type="Proteomes" id="UP000059188"/>
    </source>
</evidence>
<dbReference type="STRING" id="1108050.A0A0B7G0Z3"/>
<dbReference type="AlphaFoldDB" id="A0A0B7G0Z3"/>